<proteinExistence type="predicted"/>
<dbReference type="AlphaFoldDB" id="C8N762"/>
<accession>C8N762</accession>
<name>C8N762_CARH6</name>
<reference evidence="1 2" key="1">
    <citation type="submission" date="2009-08" db="EMBL/GenBank/DDBJ databases">
        <authorList>
            <person name="Qin X."/>
            <person name="Bachman B."/>
            <person name="Battles P."/>
            <person name="Bell A."/>
            <person name="Bess C."/>
            <person name="Bickham C."/>
            <person name="Chaboub L."/>
            <person name="Chen D."/>
            <person name="Coyle M."/>
            <person name="Deiros D.R."/>
            <person name="Dinh H."/>
            <person name="Forbes L."/>
            <person name="Fowler G."/>
            <person name="Francisco L."/>
            <person name="Fu Q."/>
            <person name="Gubbala S."/>
            <person name="Hale W."/>
            <person name="Han Y."/>
            <person name="Hemphill L."/>
            <person name="Highlander S.K."/>
            <person name="Hirani K."/>
            <person name="Hogues M."/>
            <person name="Jackson L."/>
            <person name="Jakkamsetti A."/>
            <person name="Javaid M."/>
            <person name="Jiang H."/>
            <person name="Korchina V."/>
            <person name="Kovar C."/>
            <person name="Lara F."/>
            <person name="Lee S."/>
            <person name="Mata R."/>
            <person name="Mathew T."/>
            <person name="Moen C."/>
            <person name="Morales K."/>
            <person name="Munidasa M."/>
            <person name="Nazareth L."/>
            <person name="Ngo R."/>
            <person name="Nguyen L."/>
            <person name="Okwuonu G."/>
            <person name="Ongeri F."/>
            <person name="Patil S."/>
            <person name="Petrosino J."/>
            <person name="Pham C."/>
            <person name="Pham P."/>
            <person name="Pu L.-L."/>
            <person name="Puazo M."/>
            <person name="Raj R."/>
            <person name="Reid J."/>
            <person name="Rouhana J."/>
            <person name="Saada N."/>
            <person name="Shang Y."/>
            <person name="Simmons D."/>
            <person name="Thornton R."/>
            <person name="Warren J."/>
            <person name="Weissenberger G."/>
            <person name="Zhang J."/>
            <person name="Zhang L."/>
            <person name="Zhou C."/>
            <person name="Zhu D."/>
            <person name="Muzny D."/>
            <person name="Worley K."/>
            <person name="Gibbs R."/>
        </authorList>
    </citation>
    <scope>NUCLEOTIDE SEQUENCE [LARGE SCALE GENOMIC DNA]</scope>
    <source>
        <strain evidence="2">ATCC 15826 / DSM 8339 / NCTC 10426 / 6573</strain>
    </source>
</reference>
<dbReference type="OrthoDB" id="6305909at2"/>
<sequence length="89" mass="9471">MPNDQTAHYKFPLPHPEHLLSEDVDRIRESLTAADRAIYEAAQEANSALAAEATAREAAITAETTARGKEKAATDAAIEDTLVLALAGL</sequence>
<gene>
    <name evidence="1" type="ORF">HMPREF0198_0339</name>
</gene>
<dbReference type="HOGENOM" id="CLU_2449177_0_0_6"/>
<evidence type="ECO:0000313" key="2">
    <source>
        <dbReference type="Proteomes" id="UP000004870"/>
    </source>
</evidence>
<protein>
    <submittedName>
        <fullName evidence="1">Uncharacterized protein</fullName>
    </submittedName>
</protein>
<dbReference type="EMBL" id="ACKY01000017">
    <property type="protein sequence ID" value="EEV89558.1"/>
    <property type="molecule type" value="Genomic_DNA"/>
</dbReference>
<keyword evidence="2" id="KW-1185">Reference proteome</keyword>
<dbReference type="RefSeq" id="WP_004139404.1">
    <property type="nucleotide sequence ID" value="NZ_GG694025.1"/>
</dbReference>
<dbReference type="GeneID" id="84789365"/>
<evidence type="ECO:0000313" key="1">
    <source>
        <dbReference type="EMBL" id="EEV89558.1"/>
    </source>
</evidence>
<organism evidence="1 2">
    <name type="scientific">Cardiobacterium hominis (strain ATCC 15826 / DSM 8339 / NCTC 10426 / 6573)</name>
    <dbReference type="NCBI Taxonomy" id="638300"/>
    <lineage>
        <taxon>Bacteria</taxon>
        <taxon>Pseudomonadati</taxon>
        <taxon>Pseudomonadota</taxon>
        <taxon>Gammaproteobacteria</taxon>
        <taxon>Cardiobacteriales</taxon>
        <taxon>Cardiobacteriaceae</taxon>
        <taxon>Cardiobacterium</taxon>
    </lineage>
</organism>
<comment type="caution">
    <text evidence="1">The sequence shown here is derived from an EMBL/GenBank/DDBJ whole genome shotgun (WGS) entry which is preliminary data.</text>
</comment>
<dbReference type="Proteomes" id="UP000004870">
    <property type="component" value="Unassembled WGS sequence"/>
</dbReference>